<evidence type="ECO:0000256" key="2">
    <source>
        <dbReference type="ARBA" id="ARBA00004173"/>
    </source>
</evidence>
<feature type="domain" description="RING-type" evidence="19">
    <location>
        <begin position="1"/>
        <end position="88"/>
    </location>
</feature>
<dbReference type="GO" id="GO:0008270">
    <property type="term" value="F:zinc ion binding"/>
    <property type="evidence" value="ECO:0007669"/>
    <property type="project" value="UniProtKB-KW"/>
</dbReference>
<evidence type="ECO:0000259" key="19">
    <source>
        <dbReference type="PROSITE" id="PS51873"/>
    </source>
</evidence>
<evidence type="ECO:0000313" key="20">
    <source>
        <dbReference type="Ensembl" id="ENSOANP00000052033.1"/>
    </source>
</evidence>
<keyword evidence="8" id="KW-0808">Transferase</keyword>
<dbReference type="GO" id="GO:0005739">
    <property type="term" value="C:mitochondrion"/>
    <property type="evidence" value="ECO:0007669"/>
    <property type="project" value="UniProtKB-SubCell"/>
</dbReference>
<dbReference type="InterPro" id="IPR044066">
    <property type="entry name" value="TRIAD_supradom"/>
</dbReference>
<keyword evidence="11" id="KW-0863">Zinc-finger</keyword>
<evidence type="ECO:0000256" key="12">
    <source>
        <dbReference type="ARBA" id="ARBA00022786"/>
    </source>
</evidence>
<evidence type="ECO:0000256" key="9">
    <source>
        <dbReference type="ARBA" id="ARBA00022723"/>
    </source>
</evidence>
<sequence>MNELCLPFISPLQGYSVDEQVVERARQEEASKDTIKKTTKPCPHCQILVEKNGGCMHMKCPQPQCKFEWCWNCGLEWNCNCMEDDWFD</sequence>
<name>A0A6I8PBY6_ORNAN</name>
<evidence type="ECO:0000256" key="14">
    <source>
        <dbReference type="ARBA" id="ARBA00022843"/>
    </source>
</evidence>
<evidence type="ECO:0000256" key="15">
    <source>
        <dbReference type="ARBA" id="ARBA00023006"/>
    </source>
</evidence>
<keyword evidence="13" id="KW-0862">Zinc</keyword>
<reference evidence="20" key="2">
    <citation type="submission" date="2025-09" db="UniProtKB">
        <authorList>
            <consortium name="Ensembl"/>
        </authorList>
    </citation>
    <scope>IDENTIFICATION</scope>
    <source>
        <strain evidence="20">Glennie</strain>
    </source>
</reference>
<keyword evidence="15" id="KW-0072">Autophagy</keyword>
<keyword evidence="12" id="KW-0833">Ubl conjugation pathway</keyword>
<proteinExistence type="inferred from homology"/>
<keyword evidence="16" id="KW-0496">Mitochondrion</keyword>
<comment type="catalytic activity">
    <reaction evidence="1">
        <text>[E2 ubiquitin-conjugating enzyme]-S-ubiquitinyl-L-cysteine + [acceptor protein]-L-lysine = [E2 ubiquitin-conjugating enzyme]-L-cysteine + [acceptor protein]-N(6)-ubiquitinyl-L-lysine.</text>
        <dbReference type="EC" id="2.3.2.31"/>
    </reaction>
</comment>
<keyword evidence="9" id="KW-0479">Metal-binding</keyword>
<reference evidence="20" key="1">
    <citation type="submission" date="2025-08" db="UniProtKB">
        <authorList>
            <consortium name="Ensembl"/>
        </authorList>
    </citation>
    <scope>IDENTIFICATION</scope>
    <source>
        <strain evidence="20">Glennie</strain>
    </source>
</reference>
<keyword evidence="7" id="KW-0597">Phosphoprotein</keyword>
<evidence type="ECO:0000256" key="10">
    <source>
        <dbReference type="ARBA" id="ARBA00022737"/>
    </source>
</evidence>
<dbReference type="FunFam" id="1.20.120.1750:FF:000009">
    <property type="entry name" value="E3 ubiquitin-protein ligase parkin"/>
    <property type="match status" value="1"/>
</dbReference>
<evidence type="ECO:0000256" key="4">
    <source>
        <dbReference type="ARBA" id="ARBA00004906"/>
    </source>
</evidence>
<evidence type="ECO:0000256" key="16">
    <source>
        <dbReference type="ARBA" id="ARBA00023128"/>
    </source>
</evidence>
<dbReference type="InterPro" id="IPR054694">
    <property type="entry name" value="Parkin-like_IBR"/>
</dbReference>
<dbReference type="GO" id="GO:0016567">
    <property type="term" value="P:protein ubiquitination"/>
    <property type="evidence" value="ECO:0007669"/>
    <property type="project" value="InterPro"/>
</dbReference>
<dbReference type="OMA" id="NCNCMED"/>
<evidence type="ECO:0000256" key="1">
    <source>
        <dbReference type="ARBA" id="ARBA00001798"/>
    </source>
</evidence>
<evidence type="ECO:0000256" key="11">
    <source>
        <dbReference type="ARBA" id="ARBA00022771"/>
    </source>
</evidence>
<dbReference type="Proteomes" id="UP000002279">
    <property type="component" value="Unplaced"/>
</dbReference>
<dbReference type="AlphaFoldDB" id="A0A6I8PBY6"/>
<dbReference type="Pfam" id="PF22605">
    <property type="entry name" value="IBR_2"/>
    <property type="match status" value="1"/>
</dbReference>
<protein>
    <recommendedName>
        <fullName evidence="18">E3 ubiquitin-protein ligase parkin</fullName>
        <ecNumber evidence="5">2.3.2.31</ecNumber>
    </recommendedName>
</protein>
<dbReference type="CDD" id="cd20357">
    <property type="entry name" value="Rcat_RBR_parkin"/>
    <property type="match status" value="1"/>
</dbReference>
<organism evidence="20 21">
    <name type="scientific">Ornithorhynchus anatinus</name>
    <name type="common">Duckbill platypus</name>
    <dbReference type="NCBI Taxonomy" id="9258"/>
    <lineage>
        <taxon>Eukaryota</taxon>
        <taxon>Metazoa</taxon>
        <taxon>Chordata</taxon>
        <taxon>Craniata</taxon>
        <taxon>Vertebrata</taxon>
        <taxon>Euteleostomi</taxon>
        <taxon>Mammalia</taxon>
        <taxon>Monotremata</taxon>
        <taxon>Ornithorhynchidae</taxon>
        <taxon>Ornithorhynchus</taxon>
    </lineage>
</organism>
<dbReference type="EC" id="2.3.2.31" evidence="5"/>
<evidence type="ECO:0000256" key="7">
    <source>
        <dbReference type="ARBA" id="ARBA00022553"/>
    </source>
</evidence>
<keyword evidence="14" id="KW-0832">Ubl conjugation</keyword>
<dbReference type="Ensembl" id="ENSOANT00000052867.1">
    <property type="protein sequence ID" value="ENSOANP00000052033.1"/>
    <property type="gene ID" value="ENSOANG00000046899.1"/>
</dbReference>
<dbReference type="PROSITE" id="PS51873">
    <property type="entry name" value="TRIAD"/>
    <property type="match status" value="1"/>
</dbReference>
<evidence type="ECO:0000256" key="13">
    <source>
        <dbReference type="ARBA" id="ARBA00022833"/>
    </source>
</evidence>
<dbReference type="InParanoid" id="A0A6I8PBY6"/>
<keyword evidence="6" id="KW-0963">Cytoplasm</keyword>
<evidence type="ECO:0000256" key="17">
    <source>
        <dbReference type="ARBA" id="ARBA00029442"/>
    </source>
</evidence>
<evidence type="ECO:0000256" key="5">
    <source>
        <dbReference type="ARBA" id="ARBA00012251"/>
    </source>
</evidence>
<comment type="pathway">
    <text evidence="4">Protein modification; protein ubiquitination.</text>
</comment>
<evidence type="ECO:0000256" key="3">
    <source>
        <dbReference type="ARBA" id="ARBA00004514"/>
    </source>
</evidence>
<evidence type="ECO:0000313" key="21">
    <source>
        <dbReference type="Proteomes" id="UP000002279"/>
    </source>
</evidence>
<dbReference type="GeneTree" id="ENSGT00390000011034"/>
<dbReference type="InterPro" id="IPR047536">
    <property type="entry name" value="Rcat_RBR_parkin"/>
</dbReference>
<evidence type="ECO:0000256" key="8">
    <source>
        <dbReference type="ARBA" id="ARBA00022679"/>
    </source>
</evidence>
<dbReference type="Gene3D" id="1.20.120.1750">
    <property type="match status" value="1"/>
</dbReference>
<keyword evidence="21" id="KW-1185">Reference proteome</keyword>
<dbReference type="InterPro" id="IPR031127">
    <property type="entry name" value="E3_UB_ligase_RBR"/>
</dbReference>
<evidence type="ECO:0000256" key="18">
    <source>
        <dbReference type="ARBA" id="ARBA00029536"/>
    </source>
</evidence>
<keyword evidence="10" id="KW-0677">Repeat</keyword>
<evidence type="ECO:0000256" key="6">
    <source>
        <dbReference type="ARBA" id="ARBA00022490"/>
    </source>
</evidence>
<comment type="similarity">
    <text evidence="17">Belongs to the RBR family. Parkin subfamily.</text>
</comment>
<comment type="subcellular location">
    <subcellularLocation>
        <location evidence="3">Cytoplasm</location>
        <location evidence="3">Cytosol</location>
    </subcellularLocation>
    <subcellularLocation>
        <location evidence="2">Mitochondrion</location>
    </subcellularLocation>
</comment>
<dbReference type="GO" id="GO:0006914">
    <property type="term" value="P:autophagy"/>
    <property type="evidence" value="ECO:0007669"/>
    <property type="project" value="UniProtKB-KW"/>
</dbReference>
<accession>A0A6I8PBY6</accession>
<dbReference type="GO" id="GO:0061630">
    <property type="term" value="F:ubiquitin protein ligase activity"/>
    <property type="evidence" value="ECO:0007669"/>
    <property type="project" value="UniProtKB-EC"/>
</dbReference>
<dbReference type="SUPFAM" id="SSF57850">
    <property type="entry name" value="RING/U-box"/>
    <property type="match status" value="1"/>
</dbReference>
<dbReference type="Bgee" id="ENSOANG00000046899">
    <property type="expression patterns" value="Expressed in endometrium and 6 other cell types or tissues"/>
</dbReference>
<dbReference type="GO" id="GO:0005829">
    <property type="term" value="C:cytosol"/>
    <property type="evidence" value="ECO:0007669"/>
    <property type="project" value="UniProtKB-SubCell"/>
</dbReference>
<dbReference type="PANTHER" id="PTHR11685">
    <property type="entry name" value="RBR FAMILY RING FINGER AND IBR DOMAIN-CONTAINING"/>
    <property type="match status" value="1"/>
</dbReference>